<dbReference type="PROSITE" id="PS51409">
    <property type="entry name" value="ARGINASE_2"/>
    <property type="match status" value="1"/>
</dbReference>
<evidence type="ECO:0000256" key="1">
    <source>
        <dbReference type="ARBA" id="ARBA00009227"/>
    </source>
</evidence>
<dbReference type="KEGG" id="hadh:FRZ61_46550"/>
<name>A0A5J6N5N1_9PROT</name>
<keyword evidence="7" id="KW-1185">Reference proteome</keyword>
<dbReference type="SUPFAM" id="SSF52768">
    <property type="entry name" value="Arginase/deacetylase"/>
    <property type="match status" value="1"/>
</dbReference>
<keyword evidence="2 4" id="KW-0479">Metal-binding</keyword>
<dbReference type="OrthoDB" id="9788689at2"/>
<dbReference type="InterPro" id="IPR023696">
    <property type="entry name" value="Ureohydrolase_dom_sf"/>
</dbReference>
<dbReference type="CDD" id="cd11592">
    <property type="entry name" value="Agmatinase_PAH"/>
    <property type="match status" value="1"/>
</dbReference>
<sequence>MKPTFSTRPSFLGVANESPTADYVVAGIPFDIGTTHRAGSRFGPMAIRAISRMLVDGANPQNWHNPQKLDLADVGDFDIALGDTEKSMALIEQQAAKIGHLITLGGDHSIALPLLRAASKRHGGPLGLVHFDAHVDTWPDSFGQPYGHGSCFYHAINEGIVDPARMIQIGIRSPLGRDVYDWTVGKGVRIISAEEAHEMGPAHVAEAILERTGKGKSYLTFDIDCIDPSQAPGTGTPEIGGLTTLEVRAILMRLAPVDFVGMDIVEVAPPYDVAEITALAGATVAWLYLSLQAQKRGIGP</sequence>
<gene>
    <name evidence="6" type="ORF">FRZ61_46550</name>
</gene>
<dbReference type="PRINTS" id="PR00116">
    <property type="entry name" value="ARGINASE"/>
</dbReference>
<dbReference type="InterPro" id="IPR005925">
    <property type="entry name" value="Agmatinase-rel"/>
</dbReference>
<protein>
    <submittedName>
        <fullName evidence="6">Agmatinase</fullName>
    </submittedName>
</protein>
<comment type="similarity">
    <text evidence="1">Belongs to the arginase family. Agmatinase subfamily.</text>
</comment>
<dbReference type="PROSITE" id="PS01053">
    <property type="entry name" value="ARGINASE_1"/>
    <property type="match status" value="1"/>
</dbReference>
<comment type="cofactor">
    <cofactor evidence="4">
        <name>Mn(2+)</name>
        <dbReference type="ChEBI" id="CHEBI:29035"/>
    </cofactor>
    <text evidence="4">Binds 2 manganese ions per subunit.</text>
</comment>
<dbReference type="EMBL" id="CP042582">
    <property type="protein sequence ID" value="QEX24714.1"/>
    <property type="molecule type" value="Genomic_DNA"/>
</dbReference>
<dbReference type="NCBIfam" id="TIGR01230">
    <property type="entry name" value="agmatinase"/>
    <property type="match status" value="1"/>
</dbReference>
<dbReference type="Proteomes" id="UP000325797">
    <property type="component" value="Chromosome"/>
</dbReference>
<accession>A0A5J6N5N1</accession>
<keyword evidence="3 5" id="KW-0378">Hydrolase</keyword>
<feature type="binding site" evidence="4">
    <location>
        <position position="132"/>
    </location>
    <ligand>
        <name>Mn(2+)</name>
        <dbReference type="ChEBI" id="CHEBI:29035"/>
        <label>1</label>
    </ligand>
</feature>
<evidence type="ECO:0000313" key="6">
    <source>
        <dbReference type="EMBL" id="QEX24714.1"/>
    </source>
</evidence>
<dbReference type="InterPro" id="IPR020855">
    <property type="entry name" value="Ureohydrolase_Mn_BS"/>
</dbReference>
<evidence type="ECO:0000256" key="5">
    <source>
        <dbReference type="RuleBase" id="RU003684"/>
    </source>
</evidence>
<dbReference type="GO" id="GO:0046872">
    <property type="term" value="F:metal ion binding"/>
    <property type="evidence" value="ECO:0007669"/>
    <property type="project" value="UniProtKB-KW"/>
</dbReference>
<dbReference type="GO" id="GO:0008783">
    <property type="term" value="F:agmatinase activity"/>
    <property type="evidence" value="ECO:0007669"/>
    <property type="project" value="TreeGrafter"/>
</dbReference>
<evidence type="ECO:0000313" key="7">
    <source>
        <dbReference type="Proteomes" id="UP000325797"/>
    </source>
</evidence>
<feature type="binding site" evidence="4">
    <location>
        <position position="222"/>
    </location>
    <ligand>
        <name>Mn(2+)</name>
        <dbReference type="ChEBI" id="CHEBI:29035"/>
        <label>1</label>
    </ligand>
</feature>
<dbReference type="AlphaFoldDB" id="A0A5J6N5N1"/>
<dbReference type="NCBIfam" id="NF002564">
    <property type="entry name" value="PRK02190.1"/>
    <property type="match status" value="1"/>
</dbReference>
<feature type="binding site" evidence="4">
    <location>
        <position position="136"/>
    </location>
    <ligand>
        <name>Mn(2+)</name>
        <dbReference type="ChEBI" id="CHEBI:29035"/>
        <label>1</label>
    </ligand>
</feature>
<evidence type="ECO:0000256" key="2">
    <source>
        <dbReference type="ARBA" id="ARBA00022723"/>
    </source>
</evidence>
<evidence type="ECO:0000256" key="4">
    <source>
        <dbReference type="PIRSR" id="PIRSR036979-1"/>
    </source>
</evidence>
<keyword evidence="4" id="KW-0464">Manganese</keyword>
<organism evidence="6 7">
    <name type="scientific">Hypericibacter adhaerens</name>
    <dbReference type="NCBI Taxonomy" id="2602016"/>
    <lineage>
        <taxon>Bacteria</taxon>
        <taxon>Pseudomonadati</taxon>
        <taxon>Pseudomonadota</taxon>
        <taxon>Alphaproteobacteria</taxon>
        <taxon>Rhodospirillales</taxon>
        <taxon>Dongiaceae</taxon>
        <taxon>Hypericibacter</taxon>
    </lineage>
</organism>
<feature type="binding site" evidence="4">
    <location>
        <position position="224"/>
    </location>
    <ligand>
        <name>Mn(2+)</name>
        <dbReference type="ChEBI" id="CHEBI:29035"/>
        <label>1</label>
    </ligand>
</feature>
<dbReference type="GO" id="GO:0033389">
    <property type="term" value="P:putrescine biosynthetic process from arginine, via agmatine"/>
    <property type="evidence" value="ECO:0007669"/>
    <property type="project" value="TreeGrafter"/>
</dbReference>
<reference evidence="6 7" key="1">
    <citation type="submission" date="2019-08" db="EMBL/GenBank/DDBJ databases">
        <title>Hyperibacter terrae gen. nov., sp. nov. and Hyperibacter viscosus sp. nov., two new members in the family Rhodospirillaceae isolated from the rhizosphere of Hypericum perforatum.</title>
        <authorList>
            <person name="Noviana Z."/>
        </authorList>
    </citation>
    <scope>NUCLEOTIDE SEQUENCE [LARGE SCALE GENOMIC DNA]</scope>
    <source>
        <strain evidence="6 7">R5959</strain>
    </source>
</reference>
<dbReference type="PANTHER" id="PTHR11358">
    <property type="entry name" value="ARGINASE/AGMATINASE"/>
    <property type="match status" value="1"/>
</dbReference>
<dbReference type="PIRSF" id="PIRSF036979">
    <property type="entry name" value="Arginase"/>
    <property type="match status" value="1"/>
</dbReference>
<dbReference type="Pfam" id="PF00491">
    <property type="entry name" value="Arginase"/>
    <property type="match status" value="1"/>
</dbReference>
<dbReference type="PANTHER" id="PTHR11358:SF26">
    <property type="entry name" value="GUANIDINO ACID HYDROLASE, MITOCHONDRIAL"/>
    <property type="match status" value="1"/>
</dbReference>
<dbReference type="InterPro" id="IPR006035">
    <property type="entry name" value="Ureohydrolase"/>
</dbReference>
<feature type="binding site" evidence="4">
    <location>
        <position position="134"/>
    </location>
    <ligand>
        <name>Mn(2+)</name>
        <dbReference type="ChEBI" id="CHEBI:29035"/>
        <label>1</label>
    </ligand>
</feature>
<dbReference type="Gene3D" id="3.40.800.10">
    <property type="entry name" value="Ureohydrolase domain"/>
    <property type="match status" value="1"/>
</dbReference>
<feature type="binding site" evidence="4">
    <location>
        <position position="108"/>
    </location>
    <ligand>
        <name>Mn(2+)</name>
        <dbReference type="ChEBI" id="CHEBI:29035"/>
        <label>1</label>
    </ligand>
</feature>
<proteinExistence type="inferred from homology"/>
<evidence type="ECO:0000256" key="3">
    <source>
        <dbReference type="ARBA" id="ARBA00022801"/>
    </source>
</evidence>